<keyword evidence="1" id="KW-0540">Nuclease</keyword>
<accession>A0A2C9LZ33</accession>
<dbReference type="GO" id="GO:0000175">
    <property type="term" value="F:3'-5'-RNA exonuclease activity"/>
    <property type="evidence" value="ECO:0007669"/>
    <property type="project" value="InterPro"/>
</dbReference>
<dbReference type="AlphaFoldDB" id="A0A2C9LZ33"/>
<feature type="coiled-coil region" evidence="2">
    <location>
        <begin position="242"/>
        <end position="269"/>
    </location>
</feature>
<evidence type="ECO:0000256" key="2">
    <source>
        <dbReference type="SAM" id="Coils"/>
    </source>
</evidence>
<keyword evidence="2" id="KW-0175">Coiled coil</keyword>
<dbReference type="InterPro" id="IPR022894">
    <property type="entry name" value="Oligoribonuclease"/>
</dbReference>
<organism evidence="3 4">
    <name type="scientific">Biomphalaria glabrata</name>
    <name type="common">Bloodfluke planorb</name>
    <name type="synonym">Freshwater snail</name>
    <dbReference type="NCBI Taxonomy" id="6526"/>
    <lineage>
        <taxon>Eukaryota</taxon>
        <taxon>Metazoa</taxon>
        <taxon>Spiralia</taxon>
        <taxon>Lophotrochozoa</taxon>
        <taxon>Mollusca</taxon>
        <taxon>Gastropoda</taxon>
        <taxon>Heterobranchia</taxon>
        <taxon>Euthyneura</taxon>
        <taxon>Panpulmonata</taxon>
        <taxon>Hygrophila</taxon>
        <taxon>Lymnaeoidea</taxon>
        <taxon>Planorbidae</taxon>
        <taxon>Biomphalaria</taxon>
    </lineage>
</organism>
<dbReference type="PANTHER" id="PTHR11046">
    <property type="entry name" value="OLIGORIBONUCLEASE, MITOCHONDRIAL"/>
    <property type="match status" value="1"/>
</dbReference>
<evidence type="ECO:0000313" key="4">
    <source>
        <dbReference type="Proteomes" id="UP000076420"/>
    </source>
</evidence>
<dbReference type="EnsemblMetazoa" id="BGLB036642-RA">
    <property type="protein sequence ID" value="BGLB036642-PA"/>
    <property type="gene ID" value="BGLB036642"/>
</dbReference>
<evidence type="ECO:0000256" key="1">
    <source>
        <dbReference type="ARBA" id="ARBA00022722"/>
    </source>
</evidence>
<protein>
    <submittedName>
        <fullName evidence="3">Uncharacterized protein</fullName>
    </submittedName>
</protein>
<reference evidence="3" key="1">
    <citation type="submission" date="2020-05" db="UniProtKB">
        <authorList>
            <consortium name="EnsemblMetazoa"/>
        </authorList>
    </citation>
    <scope>IDENTIFICATION</scope>
    <source>
        <strain evidence="3">BB02</strain>
    </source>
</reference>
<dbReference type="PANTHER" id="PTHR11046:SF25">
    <property type="match status" value="1"/>
</dbReference>
<evidence type="ECO:0000313" key="3">
    <source>
        <dbReference type="EnsemblMetazoa" id="BGLB036642-PA"/>
    </source>
</evidence>
<name>A0A2C9LZ33_BIOGL</name>
<keyword evidence="1" id="KW-0378">Hydrolase</keyword>
<dbReference type="KEGG" id="bgt:106053300"/>
<proteinExistence type="predicted"/>
<gene>
    <name evidence="3" type="primary">106053300</name>
</gene>
<dbReference type="VEuPathDB" id="VectorBase:BGLAX_029124"/>
<dbReference type="Proteomes" id="UP000076420">
    <property type="component" value="Unassembled WGS sequence"/>
</dbReference>
<feature type="coiled-coil region" evidence="2">
    <location>
        <begin position="298"/>
        <end position="325"/>
    </location>
</feature>
<dbReference type="VEuPathDB" id="VectorBase:BGLB036642"/>
<sequence length="764" mass="86024">MFVFSIDIIDEAGSDVTVTVGGMVDDTLIVKEIDEVLTGSDVAGTFTPGSMVDFRKYVSETYCLDFSSVAVGFKLKFGNIEYLLQHNTAVKVTDTLFCYFTTLGVVTTKMTVNGKVRKHIKDMKNFCRSITRSWHLAAPYLEEVVNIDPVGKKRPLQECSERPREVKKLRLPEGNIADANDGLAVTTERHCARCCTQRQHFVAHSANLYEKLLGCRKVIRLLRKRFNTRRVNQELIRKAKRISVYRHDKADLKRENVLLQKENQLLHLNLKQASSKLSKLRKIADRRSEQRVTFKDKIQSLKLSLEEANVQVNELTEKLSGYNSSQSAQSICQAGVYDARFRKCLYACLESQVPVEKAGHLVRYILNELTQISVSKIPAPSTVAQMAYEMGIISNLQVAEALYTAPELIATLAWDATTIDGSHFNEVNLSFGGKTFTIEIGKLGGGSTLDYLEHIVGIISSLGTTYSTYSGIQQHLILHKFKEMFQTTLTDRAPVNNCVSQQLSQFFAKDLIVLHCNLHPLDGLATEAKKVLKRVDLKYAIASNLFGKEGRAANLIHAISKLRYKATTGDPSNFKVFLKLSGLKVGVIARYVGNRLHILFRSAGIIIHLKNELLQYLDRYGKKTSYRLALSRDLQQPKLLMQLRVLGLFGKMLTGPWMALFYRNEKKMKHLEMVPHVKVCIENLKTIVDDPAFLLSKPTDCFGQALDTNDDVLRALRKVTTDEVFSDISRELAEGFLKVLKRQLSPSEILFSRVIISCLLLAAN</sequence>
<dbReference type="OrthoDB" id="6157228at2759"/>